<dbReference type="AlphaFoldDB" id="A0A0F9QWB2"/>
<organism evidence="1">
    <name type="scientific">marine sediment metagenome</name>
    <dbReference type="NCBI Taxonomy" id="412755"/>
    <lineage>
        <taxon>unclassified sequences</taxon>
        <taxon>metagenomes</taxon>
        <taxon>ecological metagenomes</taxon>
    </lineage>
</organism>
<dbReference type="EMBL" id="LAZR01003521">
    <property type="protein sequence ID" value="KKN17421.1"/>
    <property type="molecule type" value="Genomic_DNA"/>
</dbReference>
<accession>A0A0F9QWB2</accession>
<gene>
    <name evidence="1" type="ORF">LCGC14_0965910</name>
</gene>
<protein>
    <submittedName>
        <fullName evidence="1">Uncharacterized protein</fullName>
    </submittedName>
</protein>
<proteinExistence type="predicted"/>
<reference evidence="1" key="1">
    <citation type="journal article" date="2015" name="Nature">
        <title>Complex archaea that bridge the gap between prokaryotes and eukaryotes.</title>
        <authorList>
            <person name="Spang A."/>
            <person name="Saw J.H."/>
            <person name="Jorgensen S.L."/>
            <person name="Zaremba-Niedzwiedzka K."/>
            <person name="Martijn J."/>
            <person name="Lind A.E."/>
            <person name="van Eijk R."/>
            <person name="Schleper C."/>
            <person name="Guy L."/>
            <person name="Ettema T.J."/>
        </authorList>
    </citation>
    <scope>NUCLEOTIDE SEQUENCE</scope>
</reference>
<evidence type="ECO:0000313" key="1">
    <source>
        <dbReference type="EMBL" id="KKN17421.1"/>
    </source>
</evidence>
<comment type="caution">
    <text evidence="1">The sequence shown here is derived from an EMBL/GenBank/DDBJ whole genome shotgun (WGS) entry which is preliminary data.</text>
</comment>
<name>A0A0F9QWB2_9ZZZZ</name>
<feature type="non-terminal residue" evidence="1">
    <location>
        <position position="244"/>
    </location>
</feature>
<sequence>MIGTSYDGDVCALAPESYFKLTHGVRPSFGHFTMGVSAAAAAVSTGTSGTLVLEAVSLYNIYPIKSITSNALSPATADLVLADERCTWPFYYGGVDYNTYKSDKTLSRAISGPETDYDLDSLNSASEWTFAEVFENIFETVLGLAAARYTVSMQAVGGAVHTRMPRNIRGKNIPVPEILHQVLAQANCFLAVDLLTNPPHYQVLPIGDEDTWQSAITYRVGAITLLGGVRYRGLQNANLNKNPS</sequence>